<dbReference type="Proteomes" id="UP000077266">
    <property type="component" value="Unassembled WGS sequence"/>
</dbReference>
<dbReference type="EMBL" id="KV425957">
    <property type="protein sequence ID" value="KZV95398.1"/>
    <property type="molecule type" value="Genomic_DNA"/>
</dbReference>
<proteinExistence type="predicted"/>
<name>A0A165JVP8_EXIGL</name>
<accession>A0A165JVP8</accession>
<dbReference type="InParanoid" id="A0A165JVP8"/>
<keyword evidence="2" id="KW-1185">Reference proteome</keyword>
<organism evidence="1 2">
    <name type="scientific">Exidia glandulosa HHB12029</name>
    <dbReference type="NCBI Taxonomy" id="1314781"/>
    <lineage>
        <taxon>Eukaryota</taxon>
        <taxon>Fungi</taxon>
        <taxon>Dikarya</taxon>
        <taxon>Basidiomycota</taxon>
        <taxon>Agaricomycotina</taxon>
        <taxon>Agaricomycetes</taxon>
        <taxon>Auriculariales</taxon>
        <taxon>Exidiaceae</taxon>
        <taxon>Exidia</taxon>
    </lineage>
</organism>
<gene>
    <name evidence="1" type="ORF">EXIGLDRAFT_766211</name>
</gene>
<protein>
    <submittedName>
        <fullName evidence="1">Uncharacterized protein</fullName>
    </submittedName>
</protein>
<dbReference type="SUPFAM" id="SSF50370">
    <property type="entry name" value="Ricin B-like lectins"/>
    <property type="match status" value="1"/>
</dbReference>
<dbReference type="Gene3D" id="2.80.10.50">
    <property type="match status" value="1"/>
</dbReference>
<reference evidence="1 2" key="1">
    <citation type="journal article" date="2016" name="Mol. Biol. Evol.">
        <title>Comparative Genomics of Early-Diverging Mushroom-Forming Fungi Provides Insights into the Origins of Lignocellulose Decay Capabilities.</title>
        <authorList>
            <person name="Nagy L.G."/>
            <person name="Riley R."/>
            <person name="Tritt A."/>
            <person name="Adam C."/>
            <person name="Daum C."/>
            <person name="Floudas D."/>
            <person name="Sun H."/>
            <person name="Yadav J.S."/>
            <person name="Pangilinan J."/>
            <person name="Larsson K.H."/>
            <person name="Matsuura K."/>
            <person name="Barry K."/>
            <person name="Labutti K."/>
            <person name="Kuo R."/>
            <person name="Ohm R.A."/>
            <person name="Bhattacharya S.S."/>
            <person name="Shirouzu T."/>
            <person name="Yoshinaga Y."/>
            <person name="Martin F.M."/>
            <person name="Grigoriev I.V."/>
            <person name="Hibbett D.S."/>
        </authorList>
    </citation>
    <scope>NUCLEOTIDE SEQUENCE [LARGE SCALE GENOMIC DNA]</scope>
    <source>
        <strain evidence="1 2">HHB12029</strain>
    </source>
</reference>
<dbReference type="AlphaFoldDB" id="A0A165JVP8"/>
<evidence type="ECO:0000313" key="1">
    <source>
        <dbReference type="EMBL" id="KZV95398.1"/>
    </source>
</evidence>
<evidence type="ECO:0000313" key="2">
    <source>
        <dbReference type="Proteomes" id="UP000077266"/>
    </source>
</evidence>
<dbReference type="InterPro" id="IPR035992">
    <property type="entry name" value="Ricin_B-like_lectins"/>
</dbReference>
<sequence>MSRRDNAAAASTAGTTLRRTRDTQVKVYSTYILSTSALTVDIVTAYESIKTWGIPQPSAEVRDTAAYLMAVCNLGTIGLEGAMSSLNDPLSSEPPARSKVAKDVLMANYMAKMYNLICPVDSRDHQTMICVQIATKLLMEGPSLQAGFMDREIEHLLVDYKQASTVASRVWVDTWRSFLVPMIDTILANRESGWRALTPTSRAADWLTWGNSVESFTWTRSFPERQIQRLMSHVHGTEPRTIRWHELPIEVLTSLVTGEHDTLELHRCASCRAYSASLRRLAASESLPVLLAAEANAQISPGIYRIGNLQTQQILASQSGGNIQGLGGNGASGQAWFMTPASGGQVTIQNAQSLQFMSISGAPANDSILVPSSTPFPWTLVRVRTYRALAEESCVRERRSLES</sequence>